<dbReference type="Gene3D" id="1.10.510.10">
    <property type="entry name" value="Transferase(Phosphotransferase) domain 1"/>
    <property type="match status" value="3"/>
</dbReference>
<dbReference type="PROSITE" id="PS50011">
    <property type="entry name" value="PROTEIN_KINASE_DOM"/>
    <property type="match status" value="1"/>
</dbReference>
<feature type="region of interest" description="Disordered" evidence="7">
    <location>
        <begin position="779"/>
        <end position="899"/>
    </location>
</feature>
<dbReference type="GO" id="GO:0004697">
    <property type="term" value="F:diacylglycerol-dependent serine/threonine kinase activity"/>
    <property type="evidence" value="ECO:0007669"/>
    <property type="project" value="UniProtKB-EC"/>
</dbReference>
<dbReference type="GO" id="GO:0035556">
    <property type="term" value="P:intracellular signal transduction"/>
    <property type="evidence" value="ECO:0007669"/>
    <property type="project" value="TreeGrafter"/>
</dbReference>
<evidence type="ECO:0000256" key="4">
    <source>
        <dbReference type="ARBA" id="ARBA00022833"/>
    </source>
</evidence>
<feature type="compositionally biased region" description="Acidic residues" evidence="7">
    <location>
        <begin position="69"/>
        <end position="86"/>
    </location>
</feature>
<dbReference type="Pfam" id="PF00169">
    <property type="entry name" value="PH"/>
    <property type="match status" value="1"/>
</dbReference>
<keyword evidence="3 6" id="KW-0547">Nucleotide-binding</keyword>
<dbReference type="GO" id="GO:0016020">
    <property type="term" value="C:membrane"/>
    <property type="evidence" value="ECO:0007669"/>
    <property type="project" value="UniProtKB-SubCell"/>
</dbReference>
<dbReference type="SMART" id="SM00109">
    <property type="entry name" value="C1"/>
    <property type="match status" value="1"/>
</dbReference>
<feature type="compositionally biased region" description="Low complexity" evidence="7">
    <location>
        <begin position="113"/>
        <end position="124"/>
    </location>
</feature>
<feature type="non-terminal residue" evidence="11">
    <location>
        <position position="1"/>
    </location>
</feature>
<comment type="caution">
    <text evidence="11">The sequence shown here is derived from an EMBL/GenBank/DDBJ whole genome shotgun (WGS) entry which is preliminary data.</text>
</comment>
<feature type="domain" description="Protein kinase" evidence="9">
    <location>
        <begin position="574"/>
        <end position="983"/>
    </location>
</feature>
<dbReference type="InterPro" id="IPR000719">
    <property type="entry name" value="Prot_kinase_dom"/>
</dbReference>
<evidence type="ECO:0000313" key="12">
    <source>
        <dbReference type="Proteomes" id="UP000037510"/>
    </source>
</evidence>
<evidence type="ECO:0000256" key="1">
    <source>
        <dbReference type="ARBA" id="ARBA00022553"/>
    </source>
</evidence>
<dbReference type="InterPro" id="IPR046349">
    <property type="entry name" value="C1-like_sf"/>
</dbReference>
<name>A0A0L7L0K7_OPEBR</name>
<feature type="compositionally biased region" description="Low complexity" evidence="7">
    <location>
        <begin position="838"/>
        <end position="862"/>
    </location>
</feature>
<dbReference type="PROSITE" id="PS50003">
    <property type="entry name" value="PH_DOMAIN"/>
    <property type="match status" value="1"/>
</dbReference>
<feature type="compositionally biased region" description="Basic and acidic residues" evidence="7">
    <location>
        <begin position="87"/>
        <end position="112"/>
    </location>
</feature>
<dbReference type="PROSITE" id="PS50081">
    <property type="entry name" value="ZF_DAG_PE_2"/>
    <property type="match status" value="1"/>
</dbReference>
<evidence type="ECO:0000256" key="2">
    <source>
        <dbReference type="ARBA" id="ARBA00022723"/>
    </source>
</evidence>
<dbReference type="InterPro" id="IPR001849">
    <property type="entry name" value="PH_domain"/>
</dbReference>
<dbReference type="SUPFAM" id="SSF50729">
    <property type="entry name" value="PH domain-like"/>
    <property type="match status" value="1"/>
</dbReference>
<dbReference type="EMBL" id="JTDY01003905">
    <property type="protein sequence ID" value="KOB68846.1"/>
    <property type="molecule type" value="Genomic_DNA"/>
</dbReference>
<dbReference type="GO" id="GO:0008270">
    <property type="term" value="F:zinc ion binding"/>
    <property type="evidence" value="ECO:0007669"/>
    <property type="project" value="UniProtKB-KW"/>
</dbReference>
<dbReference type="Gene3D" id="3.30.60.20">
    <property type="match status" value="1"/>
</dbReference>
<keyword evidence="11" id="KW-0808">Transferase</keyword>
<dbReference type="InterPro" id="IPR011993">
    <property type="entry name" value="PH-like_dom_sf"/>
</dbReference>
<gene>
    <name evidence="11" type="ORF">OBRU01_17725</name>
</gene>
<feature type="compositionally biased region" description="Low complexity" evidence="7">
    <location>
        <begin position="876"/>
        <end position="899"/>
    </location>
</feature>
<dbReference type="GO" id="GO:0005524">
    <property type="term" value="F:ATP binding"/>
    <property type="evidence" value="ECO:0007669"/>
    <property type="project" value="UniProtKB-UniRule"/>
</dbReference>
<dbReference type="Gene3D" id="2.30.29.30">
    <property type="entry name" value="Pleckstrin-homology domain (PH domain)/Phosphotyrosine-binding domain (PTB)"/>
    <property type="match status" value="3"/>
</dbReference>
<feature type="domain" description="Phorbol-ester/DAG-type" evidence="10">
    <location>
        <begin position="6"/>
        <end position="56"/>
    </location>
</feature>
<evidence type="ECO:0000313" key="11">
    <source>
        <dbReference type="EMBL" id="KOB68846.1"/>
    </source>
</evidence>
<evidence type="ECO:0000256" key="6">
    <source>
        <dbReference type="PROSITE-ProRule" id="PRU10141"/>
    </source>
</evidence>
<dbReference type="STRING" id="104452.A0A0L7L0K7"/>
<dbReference type="PROSITE" id="PS00108">
    <property type="entry name" value="PROTEIN_KINASE_ST"/>
    <property type="match status" value="1"/>
</dbReference>
<accession>A0A0L7L0K7</accession>
<keyword evidence="4" id="KW-0862">Zinc</keyword>
<dbReference type="SMART" id="SM00220">
    <property type="entry name" value="S_TKc"/>
    <property type="match status" value="1"/>
</dbReference>
<dbReference type="InterPro" id="IPR017441">
    <property type="entry name" value="Protein_kinase_ATP_BS"/>
</dbReference>
<dbReference type="GO" id="GO:0007200">
    <property type="term" value="P:phospholipase C-activating G protein-coupled receptor signaling pathway"/>
    <property type="evidence" value="ECO:0007669"/>
    <property type="project" value="TreeGrafter"/>
</dbReference>
<dbReference type="SUPFAM" id="SSF56112">
    <property type="entry name" value="Protein kinase-like (PK-like)"/>
    <property type="match status" value="3"/>
</dbReference>
<evidence type="ECO:0000259" key="9">
    <source>
        <dbReference type="PROSITE" id="PS50011"/>
    </source>
</evidence>
<dbReference type="CDD" id="cd01239">
    <property type="entry name" value="PH_PKD"/>
    <property type="match status" value="1"/>
</dbReference>
<dbReference type="SUPFAM" id="SSF57889">
    <property type="entry name" value="Cysteine-rich domain"/>
    <property type="match status" value="1"/>
</dbReference>
<feature type="region of interest" description="Disordered" evidence="7">
    <location>
        <begin position="735"/>
        <end position="766"/>
    </location>
</feature>
<proteinExistence type="predicted"/>
<feature type="binding site" evidence="6">
    <location>
        <position position="603"/>
    </location>
    <ligand>
        <name>ATP</name>
        <dbReference type="ChEBI" id="CHEBI:30616"/>
    </ligand>
</feature>
<evidence type="ECO:0000256" key="7">
    <source>
        <dbReference type="SAM" id="MobiDB-lite"/>
    </source>
</evidence>
<feature type="compositionally biased region" description="Low complexity" evidence="7">
    <location>
        <begin position="745"/>
        <end position="766"/>
    </location>
</feature>
<sequence length="1020" mass="112090">TALGIPHTFELHTYTRPTVCRHCKKLLRGLFKQGLQCKDCHYNAHRKCLPYDSISTGSEFSDTARLADDESDDGLDNAEGTADDNEVQLRRRDPRSEDAEEPQRDILPERSASRPSSSSSSPSANIPLMRIVQSVKHTKKRDGQWLKEGWLVHFTNKDKTMKRHYWRLDSKSITLFTSEHGSNYYKEIPLNEILAVDTARQPHPGKFQHSCTEVMHCFELRTANVDYMVGVESAGAGGGAAPDSGVGAYLARSWETAVRHALMPVTHQAPGSDALLRATNSQRGLHGGRGERWRGRRRRAGLRRGGLPRALLGDRRQARAHAGHAPGTRANVDYMVGVESAGADGGAAPDSGVGAYLARSWETALRHALMPVTHQAPGSDALLRATDSQRGVVMHCFELRTANVDYMVGVESAGADGGAAPDSGVGAYLARSWETAVRHELMPVTHQAPANVDYMVGVESAGADGGAAPDSGVGVHFARSWETAVRHALMPNLSHHGVVNLERMFETPERIFVVMEKLKGDMLEMILSHEKGRLTERVTKFLVAQILVALKHLHEKNIVHCDLKPENVLLSSDEQFPQVLGSGQFGIVYAGLHRRTHRPVAIKNLSHHGVVNLERMFETPERIFVVMEKLKGDMLEMILSHEKGRLTERVTKFLVAQILVALKHLHEKNIVHCDLKPENVLLSSDEQFPQVKLCDFGFARIIGEKSFRRSVVGTPAYLGVALALRLREDHRREILPPLRRRHAGLSRSSASRGSSARSPSAAPSSARWPISVTTHSFLHARRGTSSSASRGSSARSPSAAPSSSASRESSARSPSAAPSSARRPISVTTHSFLHARRGTSSSASRGSSARSPSAAPSSARRPISVTTHSFLHARRGTSSSASRGSSARSPSAAPSSARRPISGYNRSLDMWSVGVIVYVSLSGTFPFNEDEDINEQIQNAAFMYPPAPWREISPEAIDLINNLLQVKQRKRLSVDKSQAHAWLQTHEAWLDLRALECRVGHRYLTHASDDARWRDAIEPR</sequence>
<keyword evidence="12" id="KW-1185">Reference proteome</keyword>
<protein>
    <submittedName>
        <fullName evidence="11">Protein kinase c, mu</fullName>
    </submittedName>
</protein>
<dbReference type="PANTHER" id="PTHR22968">
    <property type="entry name" value="PROTEIN KINASE C, MU"/>
    <property type="match status" value="1"/>
</dbReference>
<evidence type="ECO:0000256" key="5">
    <source>
        <dbReference type="ARBA" id="ARBA00022840"/>
    </source>
</evidence>
<dbReference type="InterPro" id="IPR002219">
    <property type="entry name" value="PKC_DAG/PE"/>
</dbReference>
<feature type="region of interest" description="Disordered" evidence="7">
    <location>
        <begin position="66"/>
        <end position="128"/>
    </location>
</feature>
<dbReference type="InterPro" id="IPR008271">
    <property type="entry name" value="Ser/Thr_kinase_AS"/>
</dbReference>
<keyword evidence="5 6" id="KW-0067">ATP-binding</keyword>
<dbReference type="Pfam" id="PF00069">
    <property type="entry name" value="Pkinase"/>
    <property type="match status" value="3"/>
</dbReference>
<dbReference type="Proteomes" id="UP000037510">
    <property type="component" value="Unassembled WGS sequence"/>
</dbReference>
<dbReference type="CDD" id="cd20796">
    <property type="entry name" value="C1_PKD_rpt2"/>
    <property type="match status" value="1"/>
</dbReference>
<keyword evidence="11" id="KW-0418">Kinase</keyword>
<keyword evidence="1" id="KW-0597">Phosphoprotein</keyword>
<feature type="domain" description="PH" evidence="8">
    <location>
        <begin position="144"/>
        <end position="263"/>
    </location>
</feature>
<reference evidence="11 12" key="1">
    <citation type="journal article" date="2015" name="Genome Biol. Evol.">
        <title>The genome of winter moth (Operophtera brumata) provides a genomic perspective on sexual dimorphism and phenology.</title>
        <authorList>
            <person name="Derks M.F."/>
            <person name="Smit S."/>
            <person name="Salis L."/>
            <person name="Schijlen E."/>
            <person name="Bossers A."/>
            <person name="Mateman C."/>
            <person name="Pijl A.S."/>
            <person name="de Ridder D."/>
            <person name="Groenen M.A."/>
            <person name="Visser M.E."/>
            <person name="Megens H.J."/>
        </authorList>
    </citation>
    <scope>NUCLEOTIDE SEQUENCE [LARGE SCALE GENOMIC DNA]</scope>
    <source>
        <strain evidence="11">WM2013NL</strain>
        <tissue evidence="11">Head and thorax</tissue>
    </source>
</reference>
<evidence type="ECO:0000259" key="8">
    <source>
        <dbReference type="PROSITE" id="PS50003"/>
    </source>
</evidence>
<evidence type="ECO:0000256" key="3">
    <source>
        <dbReference type="ARBA" id="ARBA00022741"/>
    </source>
</evidence>
<dbReference type="Pfam" id="PF00130">
    <property type="entry name" value="C1_1"/>
    <property type="match status" value="1"/>
</dbReference>
<evidence type="ECO:0000259" key="10">
    <source>
        <dbReference type="PROSITE" id="PS50081"/>
    </source>
</evidence>
<dbReference type="PANTHER" id="PTHR22968:SF24">
    <property type="entry name" value="SERINE_THREONINE-PROTEIN KINASE"/>
    <property type="match status" value="1"/>
</dbReference>
<feature type="compositionally biased region" description="Low complexity" evidence="7">
    <location>
        <begin position="783"/>
        <end position="824"/>
    </location>
</feature>
<dbReference type="PROSITE" id="PS00107">
    <property type="entry name" value="PROTEIN_KINASE_ATP"/>
    <property type="match status" value="1"/>
</dbReference>
<dbReference type="AlphaFoldDB" id="A0A0L7L0K7"/>
<dbReference type="GO" id="GO:0005829">
    <property type="term" value="C:cytosol"/>
    <property type="evidence" value="ECO:0007669"/>
    <property type="project" value="TreeGrafter"/>
</dbReference>
<dbReference type="SMART" id="SM00233">
    <property type="entry name" value="PH"/>
    <property type="match status" value="1"/>
</dbReference>
<keyword evidence="2" id="KW-0479">Metal-binding</keyword>
<organism evidence="11 12">
    <name type="scientific">Operophtera brumata</name>
    <name type="common">Winter moth</name>
    <name type="synonym">Phalaena brumata</name>
    <dbReference type="NCBI Taxonomy" id="104452"/>
    <lineage>
        <taxon>Eukaryota</taxon>
        <taxon>Metazoa</taxon>
        <taxon>Ecdysozoa</taxon>
        <taxon>Arthropoda</taxon>
        <taxon>Hexapoda</taxon>
        <taxon>Insecta</taxon>
        <taxon>Pterygota</taxon>
        <taxon>Neoptera</taxon>
        <taxon>Endopterygota</taxon>
        <taxon>Lepidoptera</taxon>
        <taxon>Glossata</taxon>
        <taxon>Ditrysia</taxon>
        <taxon>Geometroidea</taxon>
        <taxon>Geometridae</taxon>
        <taxon>Larentiinae</taxon>
        <taxon>Operophtera</taxon>
    </lineage>
</organism>
<dbReference type="InterPro" id="IPR011009">
    <property type="entry name" value="Kinase-like_dom_sf"/>
</dbReference>